<feature type="transmembrane region" description="Helical" evidence="10">
    <location>
        <begin position="513"/>
        <end position="536"/>
    </location>
</feature>
<feature type="transmembrane region" description="Helical" evidence="10">
    <location>
        <begin position="185"/>
        <end position="204"/>
    </location>
</feature>
<dbReference type="PANTHER" id="PTHR48086:SF6">
    <property type="entry name" value="CATION_ACETATE SYMPORTER ACTP"/>
    <property type="match status" value="1"/>
</dbReference>
<dbReference type="PROSITE" id="PS50283">
    <property type="entry name" value="NA_SOLUT_SYMP_3"/>
    <property type="match status" value="1"/>
</dbReference>
<feature type="transmembrane region" description="Helical" evidence="10">
    <location>
        <begin position="302"/>
        <end position="325"/>
    </location>
</feature>
<dbReference type="InterPro" id="IPR038377">
    <property type="entry name" value="Na/Glc_symporter_sf"/>
</dbReference>
<feature type="transmembrane region" description="Helical" evidence="10">
    <location>
        <begin position="6"/>
        <end position="27"/>
    </location>
</feature>
<feature type="transmembrane region" description="Helical" evidence="10">
    <location>
        <begin position="430"/>
        <end position="449"/>
    </location>
</feature>
<feature type="transmembrane region" description="Helical" evidence="10">
    <location>
        <begin position="337"/>
        <end position="357"/>
    </location>
</feature>
<evidence type="ECO:0000256" key="3">
    <source>
        <dbReference type="ARBA" id="ARBA00022448"/>
    </source>
</evidence>
<dbReference type="GO" id="GO:0015123">
    <property type="term" value="F:acetate transmembrane transporter activity"/>
    <property type="evidence" value="ECO:0007669"/>
    <property type="project" value="TreeGrafter"/>
</dbReference>
<evidence type="ECO:0000256" key="8">
    <source>
        <dbReference type="ARBA" id="ARBA00023136"/>
    </source>
</evidence>
<keyword evidence="7 10" id="KW-1133">Transmembrane helix</keyword>
<dbReference type="GO" id="GO:0006847">
    <property type="term" value="P:plasma membrane acetate transport"/>
    <property type="evidence" value="ECO:0007669"/>
    <property type="project" value="TreeGrafter"/>
</dbReference>
<dbReference type="Gene3D" id="1.20.1730.10">
    <property type="entry name" value="Sodium/glucose cotransporter"/>
    <property type="match status" value="1"/>
</dbReference>
<gene>
    <name evidence="11" type="ORF">SAMN05443637_11219</name>
</gene>
<keyword evidence="5 10" id="KW-0812">Transmembrane</keyword>
<evidence type="ECO:0000256" key="2">
    <source>
        <dbReference type="ARBA" id="ARBA00006434"/>
    </source>
</evidence>
<name>A0A1M6VAY3_PSETH</name>
<dbReference type="STRING" id="1848.SAMN05443637_11219"/>
<dbReference type="GO" id="GO:0005886">
    <property type="term" value="C:plasma membrane"/>
    <property type="evidence" value="ECO:0007669"/>
    <property type="project" value="UniProtKB-SubCell"/>
</dbReference>
<evidence type="ECO:0000256" key="6">
    <source>
        <dbReference type="ARBA" id="ARBA00022847"/>
    </source>
</evidence>
<protein>
    <submittedName>
        <fullName evidence="11">Sodium:solute symporter family protein</fullName>
    </submittedName>
</protein>
<comment type="subcellular location">
    <subcellularLocation>
        <location evidence="1">Cell membrane</location>
        <topology evidence="1">Multi-pass membrane protein</topology>
    </subcellularLocation>
</comment>
<feature type="transmembrane region" description="Helical" evidence="10">
    <location>
        <begin position="48"/>
        <end position="71"/>
    </location>
</feature>
<dbReference type="CDD" id="cd11480">
    <property type="entry name" value="SLC5sbd_u4"/>
    <property type="match status" value="1"/>
</dbReference>
<dbReference type="GO" id="GO:0015293">
    <property type="term" value="F:symporter activity"/>
    <property type="evidence" value="ECO:0007669"/>
    <property type="project" value="UniProtKB-KW"/>
</dbReference>
<feature type="transmembrane region" description="Helical" evidence="10">
    <location>
        <begin position="77"/>
        <end position="98"/>
    </location>
</feature>
<evidence type="ECO:0000256" key="10">
    <source>
        <dbReference type="SAM" id="Phobius"/>
    </source>
</evidence>
<evidence type="ECO:0000256" key="5">
    <source>
        <dbReference type="ARBA" id="ARBA00022692"/>
    </source>
</evidence>
<dbReference type="InterPro" id="IPR050277">
    <property type="entry name" value="Sodium:Solute_Symporter"/>
</dbReference>
<keyword evidence="4" id="KW-1003">Cell membrane</keyword>
<evidence type="ECO:0000313" key="11">
    <source>
        <dbReference type="EMBL" id="SHK78618.1"/>
    </source>
</evidence>
<feature type="transmembrane region" description="Helical" evidence="10">
    <location>
        <begin position="155"/>
        <end position="173"/>
    </location>
</feature>
<dbReference type="RefSeq" id="WP_200803935.1">
    <property type="nucleotide sequence ID" value="NZ_FRAP01000012.1"/>
</dbReference>
<sequence>MTTTGVVTLVAIALMAIASAIIGVLGVRVTRSTSDFLVASRTVNPLTNAAAISGEYLSAASFLAIAGMIVASGADGLWWPVAALIGFLALQLFVAAPLRRSGAYTVPDFAEARLSSAALRRVCAVTVLLIGWLYLLAQLQGAGFALTALTALPSWSGVAATGIIVLLTVLGGGMRSITFVQAFQFWIKVAAIAVPLAALFGLLLSPTGTARPAGEVFAERTTVTVRTGVTMVVEQPVTVTAEGVVDGAEVAGELQWQPGEHTVESGTQLVFPAGAEVPVPTGSAPDSEWLEPTPGAGRLLEIYSILIAGFFGTMGLPHILVRFYTNEDGRAARRTTVVVLLMLGGFYLMVILLSALARRLVPQVLLESTSDAVVLLVPTAAFGDNPVGWGLVGLIAAGMAAAFLATSSGLVVSLAGVLFTDILQGKLRNFRLAAVLATVVPLVVALTTPRADFTLLVPLVFAVAASTFCPLLILGIWWRGLTSPGAITGVIVGGVLSGAASLASLYAPLPDGWIGTLATRPAVVAVPLAFLVTIVVSKLTGKSVPGDVDGVLLQLHAPERLGLTIDRLTQQRSEGPELR</sequence>
<dbReference type="PANTHER" id="PTHR48086">
    <property type="entry name" value="SODIUM/PROLINE SYMPORTER-RELATED"/>
    <property type="match status" value="1"/>
</dbReference>
<keyword evidence="6" id="KW-0769">Symport</keyword>
<feature type="transmembrane region" description="Helical" evidence="10">
    <location>
        <begin position="455"/>
        <end position="478"/>
    </location>
</feature>
<feature type="transmembrane region" description="Helical" evidence="10">
    <location>
        <begin position="118"/>
        <end position="135"/>
    </location>
</feature>
<feature type="transmembrane region" description="Helical" evidence="10">
    <location>
        <begin position="391"/>
        <end position="418"/>
    </location>
</feature>
<organism evidence="11 12">
    <name type="scientific">Pseudonocardia thermophila</name>
    <dbReference type="NCBI Taxonomy" id="1848"/>
    <lineage>
        <taxon>Bacteria</taxon>
        <taxon>Bacillati</taxon>
        <taxon>Actinomycetota</taxon>
        <taxon>Actinomycetes</taxon>
        <taxon>Pseudonocardiales</taxon>
        <taxon>Pseudonocardiaceae</taxon>
        <taxon>Pseudonocardia</taxon>
    </lineage>
</organism>
<evidence type="ECO:0000256" key="9">
    <source>
        <dbReference type="RuleBase" id="RU362091"/>
    </source>
</evidence>
<keyword evidence="3" id="KW-0813">Transport</keyword>
<dbReference type="InterPro" id="IPR001734">
    <property type="entry name" value="Na/solute_symporter"/>
</dbReference>
<reference evidence="11 12" key="1">
    <citation type="submission" date="2016-11" db="EMBL/GenBank/DDBJ databases">
        <authorList>
            <person name="Jaros S."/>
            <person name="Januszkiewicz K."/>
            <person name="Wedrychowicz H."/>
        </authorList>
    </citation>
    <scope>NUCLEOTIDE SEQUENCE [LARGE SCALE GENOMIC DNA]</scope>
    <source>
        <strain evidence="11 12">DSM 43832</strain>
    </source>
</reference>
<evidence type="ECO:0000256" key="7">
    <source>
        <dbReference type="ARBA" id="ARBA00022989"/>
    </source>
</evidence>
<keyword evidence="12" id="KW-1185">Reference proteome</keyword>
<comment type="similarity">
    <text evidence="2 9">Belongs to the sodium:solute symporter (SSF) (TC 2.A.21) family.</text>
</comment>
<feature type="transmembrane region" description="Helical" evidence="10">
    <location>
        <begin position="485"/>
        <end position="507"/>
    </location>
</feature>
<evidence type="ECO:0000313" key="12">
    <source>
        <dbReference type="Proteomes" id="UP000184363"/>
    </source>
</evidence>
<keyword evidence="8 10" id="KW-0472">Membrane</keyword>
<accession>A0A1M6VAY3</accession>
<dbReference type="EMBL" id="FRAP01000012">
    <property type="protein sequence ID" value="SHK78618.1"/>
    <property type="molecule type" value="Genomic_DNA"/>
</dbReference>
<evidence type="ECO:0000256" key="4">
    <source>
        <dbReference type="ARBA" id="ARBA00022475"/>
    </source>
</evidence>
<dbReference type="Pfam" id="PF00474">
    <property type="entry name" value="SSF"/>
    <property type="match status" value="2"/>
</dbReference>
<proteinExistence type="inferred from homology"/>
<dbReference type="Proteomes" id="UP000184363">
    <property type="component" value="Unassembled WGS sequence"/>
</dbReference>
<dbReference type="AlphaFoldDB" id="A0A1M6VAY3"/>
<evidence type="ECO:0000256" key="1">
    <source>
        <dbReference type="ARBA" id="ARBA00004651"/>
    </source>
</evidence>